<evidence type="ECO:0000313" key="3">
    <source>
        <dbReference type="Proteomes" id="UP000001861"/>
    </source>
</evidence>
<evidence type="ECO:0000256" key="1">
    <source>
        <dbReference type="SAM" id="MobiDB-lite"/>
    </source>
</evidence>
<reference evidence="2 3" key="1">
    <citation type="journal article" date="2010" name="Proc. Natl. Acad. Sci. U.S.A.">
        <title>Insights into evolution of multicellular fungi from the assembled chromosomes of the mushroom Coprinopsis cinerea (Coprinus cinereus).</title>
        <authorList>
            <person name="Stajich J.E."/>
            <person name="Wilke S.K."/>
            <person name="Ahren D."/>
            <person name="Au C.H."/>
            <person name="Birren B.W."/>
            <person name="Borodovsky M."/>
            <person name="Burns C."/>
            <person name="Canback B."/>
            <person name="Casselton L.A."/>
            <person name="Cheng C.K."/>
            <person name="Deng J."/>
            <person name="Dietrich F.S."/>
            <person name="Fargo D.C."/>
            <person name="Farman M.L."/>
            <person name="Gathman A.C."/>
            <person name="Goldberg J."/>
            <person name="Guigo R."/>
            <person name="Hoegger P.J."/>
            <person name="Hooker J.B."/>
            <person name="Huggins A."/>
            <person name="James T.Y."/>
            <person name="Kamada T."/>
            <person name="Kilaru S."/>
            <person name="Kodira C."/>
            <person name="Kues U."/>
            <person name="Kupfer D."/>
            <person name="Kwan H.S."/>
            <person name="Lomsadze A."/>
            <person name="Li W."/>
            <person name="Lilly W.W."/>
            <person name="Ma L.J."/>
            <person name="Mackey A.J."/>
            <person name="Manning G."/>
            <person name="Martin F."/>
            <person name="Muraguchi H."/>
            <person name="Natvig D.O."/>
            <person name="Palmerini H."/>
            <person name="Ramesh M.A."/>
            <person name="Rehmeyer C.J."/>
            <person name="Roe B.A."/>
            <person name="Shenoy N."/>
            <person name="Stanke M."/>
            <person name="Ter-Hovhannisyan V."/>
            <person name="Tunlid A."/>
            <person name="Velagapudi R."/>
            <person name="Vision T.J."/>
            <person name="Zeng Q."/>
            <person name="Zolan M.E."/>
            <person name="Pukkila P.J."/>
        </authorList>
    </citation>
    <scope>NUCLEOTIDE SEQUENCE [LARGE SCALE GENOMIC DNA]</scope>
    <source>
        <strain evidence="3">Okayama-7 / 130 / ATCC MYA-4618 / FGSC 9003</strain>
    </source>
</reference>
<comment type="caution">
    <text evidence="2">The sequence shown here is derived from an EMBL/GenBank/DDBJ whole genome shotgun (WGS) entry which is preliminary data.</text>
</comment>
<dbReference type="KEGG" id="cci:CC1G_13555"/>
<feature type="region of interest" description="Disordered" evidence="1">
    <location>
        <begin position="42"/>
        <end position="65"/>
    </location>
</feature>
<dbReference type="HOGENOM" id="CLU_2849599_0_0_1"/>
<dbReference type="InParanoid" id="D6RK24"/>
<dbReference type="Proteomes" id="UP000001861">
    <property type="component" value="Unassembled WGS sequence"/>
</dbReference>
<accession>D6RK24</accession>
<gene>
    <name evidence="2" type="ORF">CC1G_13555</name>
</gene>
<dbReference type="RefSeq" id="XP_002912027.1">
    <property type="nucleotide sequence ID" value="XM_002911981.1"/>
</dbReference>
<dbReference type="AlphaFoldDB" id="D6RK24"/>
<keyword evidence="3" id="KW-1185">Reference proteome</keyword>
<sequence>MELAPTQAGSGGGVNEEVTQIGIRNSDKNKLNLVNNLNEEELRRKEGREEARPQGRLLARTESKL</sequence>
<name>D6RK24_COPC7</name>
<dbReference type="EMBL" id="AACS02000001">
    <property type="protein sequence ID" value="EFI28533.1"/>
    <property type="molecule type" value="Genomic_DNA"/>
</dbReference>
<dbReference type="VEuPathDB" id="FungiDB:CC1G_13555"/>
<organism evidence="2 3">
    <name type="scientific">Coprinopsis cinerea (strain Okayama-7 / 130 / ATCC MYA-4618 / FGSC 9003)</name>
    <name type="common">Inky cap fungus</name>
    <name type="synonym">Hormographiella aspergillata</name>
    <dbReference type="NCBI Taxonomy" id="240176"/>
    <lineage>
        <taxon>Eukaryota</taxon>
        <taxon>Fungi</taxon>
        <taxon>Dikarya</taxon>
        <taxon>Basidiomycota</taxon>
        <taxon>Agaricomycotina</taxon>
        <taxon>Agaricomycetes</taxon>
        <taxon>Agaricomycetidae</taxon>
        <taxon>Agaricales</taxon>
        <taxon>Agaricineae</taxon>
        <taxon>Psathyrellaceae</taxon>
        <taxon>Coprinopsis</taxon>
    </lineage>
</organism>
<evidence type="ECO:0000313" key="2">
    <source>
        <dbReference type="EMBL" id="EFI28533.1"/>
    </source>
</evidence>
<protein>
    <submittedName>
        <fullName evidence="2">Uncharacterized protein</fullName>
    </submittedName>
</protein>
<proteinExistence type="predicted"/>
<dbReference type="GeneID" id="6015031"/>
<feature type="region of interest" description="Disordered" evidence="1">
    <location>
        <begin position="1"/>
        <end position="25"/>
    </location>
</feature>